<protein>
    <recommendedName>
        <fullName evidence="9">Polysaccharide biosynthesis protein</fullName>
    </recommendedName>
</protein>
<feature type="transmembrane region" description="Helical" evidence="6">
    <location>
        <begin position="108"/>
        <end position="131"/>
    </location>
</feature>
<dbReference type="AlphaFoldDB" id="A0A0K1RCT7"/>
<evidence type="ECO:0000256" key="1">
    <source>
        <dbReference type="ARBA" id="ARBA00004651"/>
    </source>
</evidence>
<feature type="transmembrane region" description="Helical" evidence="6">
    <location>
        <begin position="378"/>
        <end position="400"/>
    </location>
</feature>
<sequence length="405" mass="42592">MRNLTLATAFSALAGFVLMWVAGWALDTGSAYRYFTAFWGLFFASAGLIDGITHETTRAVASSSETGSRGTANPWRFGAAAATFVVLVGLSLGLWAMRAWVPMSPGTATTLLVFGLVSYVFQAVLSGILSGAQLWNQYAALVALDSGIRLVLAVVAWALGWGLPAFLLITVIGAVSWVVILGVSREARSRIRIALDVDREAFVGRVFTAMLASGASAALITGFPTAVSAAFPDNDASVSILVAAINNAVILTRAPVLVPLQRFQAALVVRFVEKQKHIYRALLGPVVAVLGLGVVGFALAWLLGPWILQLAFPPELFVPGRTLALLTFASAFMGTLMITGVAVLALQRHGWYVAGWLTASVVAFAVLFAAPWGVVTAVVVALFAGPLVGAIVHVIGLWGARVRVA</sequence>
<feature type="transmembrane region" description="Helical" evidence="6">
    <location>
        <begin position="353"/>
        <end position="372"/>
    </location>
</feature>
<keyword evidence="2" id="KW-1003">Cell membrane</keyword>
<dbReference type="STRING" id="156976.AK829_08880"/>
<gene>
    <name evidence="7" type="ORF">AK829_08880</name>
</gene>
<dbReference type="PATRIC" id="fig|156976.3.peg.1781"/>
<evidence type="ECO:0008006" key="9">
    <source>
        <dbReference type="Google" id="ProtNLM"/>
    </source>
</evidence>
<evidence type="ECO:0000256" key="4">
    <source>
        <dbReference type="ARBA" id="ARBA00022989"/>
    </source>
</evidence>
<accession>A0A0K1RCT7</accession>
<name>A0A0K1RCT7_9CORY</name>
<feature type="transmembrane region" description="Helical" evidence="6">
    <location>
        <begin position="206"/>
        <end position="231"/>
    </location>
</feature>
<dbReference type="PANTHER" id="PTHR30250:SF11">
    <property type="entry name" value="O-ANTIGEN TRANSPORTER-RELATED"/>
    <property type="match status" value="1"/>
</dbReference>
<keyword evidence="3 6" id="KW-0812">Transmembrane</keyword>
<dbReference type="InterPro" id="IPR050833">
    <property type="entry name" value="Poly_Biosynth_Transport"/>
</dbReference>
<evidence type="ECO:0000313" key="8">
    <source>
        <dbReference type="Proteomes" id="UP000060016"/>
    </source>
</evidence>
<feature type="transmembrane region" description="Helical" evidence="6">
    <location>
        <begin position="74"/>
        <end position="96"/>
    </location>
</feature>
<evidence type="ECO:0000256" key="3">
    <source>
        <dbReference type="ARBA" id="ARBA00022692"/>
    </source>
</evidence>
<dbReference type="KEGG" id="crie:AK829_08880"/>
<comment type="subcellular location">
    <subcellularLocation>
        <location evidence="1">Cell membrane</location>
        <topology evidence="1">Multi-pass membrane protein</topology>
    </subcellularLocation>
</comment>
<feature type="transmembrane region" description="Helical" evidence="6">
    <location>
        <begin position="281"/>
        <end position="303"/>
    </location>
</feature>
<feature type="transmembrane region" description="Helical" evidence="6">
    <location>
        <begin position="237"/>
        <end position="260"/>
    </location>
</feature>
<feature type="transmembrane region" description="Helical" evidence="6">
    <location>
        <begin position="138"/>
        <end position="159"/>
    </location>
</feature>
<reference evidence="7 8" key="1">
    <citation type="submission" date="2015-08" db="EMBL/GenBank/DDBJ databases">
        <authorList>
            <person name="Babu N.S."/>
            <person name="Beckwith C.J."/>
            <person name="Beseler K.G."/>
            <person name="Brison A."/>
            <person name="Carone J.V."/>
            <person name="Caskin T.P."/>
            <person name="Diamond M."/>
            <person name="Durham M.E."/>
            <person name="Foxe J.M."/>
            <person name="Go M."/>
            <person name="Henderson B.A."/>
            <person name="Jones I.B."/>
            <person name="McGettigan J.A."/>
            <person name="Micheletti S.J."/>
            <person name="Nasrallah M.E."/>
            <person name="Ortiz D."/>
            <person name="Piller C.R."/>
            <person name="Privatt S.R."/>
            <person name="Schneider S.L."/>
            <person name="Sharp S."/>
            <person name="Smith T.C."/>
            <person name="Stanton J.D."/>
            <person name="Ullery H.E."/>
            <person name="Wilson R.J."/>
            <person name="Serrano M.G."/>
            <person name="Buck G."/>
            <person name="Lee V."/>
            <person name="Wang Y."/>
            <person name="Carvalho R."/>
            <person name="Voegtly L."/>
            <person name="Shi R."/>
            <person name="Duckworth R."/>
            <person name="Johnson A."/>
            <person name="Loviza R."/>
            <person name="Walstead R."/>
            <person name="Shah Z."/>
            <person name="Kiflezghi M."/>
            <person name="Wade K."/>
            <person name="Ball S.L."/>
            <person name="Bradley K.W."/>
            <person name="Asai D.J."/>
            <person name="Bowman C.A."/>
            <person name="Russell D.A."/>
            <person name="Pope W.H."/>
            <person name="Jacobs-Sera D."/>
            <person name="Hendrix R.W."/>
            <person name="Hatfull G.F."/>
        </authorList>
    </citation>
    <scope>NUCLEOTIDE SEQUENCE [LARGE SCALE GENOMIC DNA]</scope>
    <source>
        <strain evidence="7 8">PUDD_83A45</strain>
    </source>
</reference>
<keyword evidence="4 6" id="KW-1133">Transmembrane helix</keyword>
<evidence type="ECO:0000256" key="2">
    <source>
        <dbReference type="ARBA" id="ARBA00022475"/>
    </source>
</evidence>
<feature type="transmembrane region" description="Helical" evidence="6">
    <location>
        <begin position="35"/>
        <end position="53"/>
    </location>
</feature>
<organism evidence="7 8">
    <name type="scientific">Corynebacterium riegelii</name>
    <dbReference type="NCBI Taxonomy" id="156976"/>
    <lineage>
        <taxon>Bacteria</taxon>
        <taxon>Bacillati</taxon>
        <taxon>Actinomycetota</taxon>
        <taxon>Actinomycetes</taxon>
        <taxon>Mycobacteriales</taxon>
        <taxon>Corynebacteriaceae</taxon>
        <taxon>Corynebacterium</taxon>
    </lineage>
</organism>
<dbReference type="EMBL" id="CP012342">
    <property type="protein sequence ID" value="AKV59242.1"/>
    <property type="molecule type" value="Genomic_DNA"/>
</dbReference>
<evidence type="ECO:0000256" key="5">
    <source>
        <dbReference type="ARBA" id="ARBA00023136"/>
    </source>
</evidence>
<keyword evidence="8" id="KW-1185">Reference proteome</keyword>
<dbReference type="PANTHER" id="PTHR30250">
    <property type="entry name" value="PST FAMILY PREDICTED COLANIC ACID TRANSPORTER"/>
    <property type="match status" value="1"/>
</dbReference>
<evidence type="ECO:0000256" key="6">
    <source>
        <dbReference type="SAM" id="Phobius"/>
    </source>
</evidence>
<proteinExistence type="predicted"/>
<dbReference type="Proteomes" id="UP000060016">
    <property type="component" value="Chromosome"/>
</dbReference>
<keyword evidence="5 6" id="KW-0472">Membrane</keyword>
<feature type="transmembrane region" description="Helical" evidence="6">
    <location>
        <begin position="323"/>
        <end position="346"/>
    </location>
</feature>
<evidence type="ECO:0000313" key="7">
    <source>
        <dbReference type="EMBL" id="AKV59242.1"/>
    </source>
</evidence>
<dbReference type="GO" id="GO:0005886">
    <property type="term" value="C:plasma membrane"/>
    <property type="evidence" value="ECO:0007669"/>
    <property type="project" value="UniProtKB-SubCell"/>
</dbReference>
<dbReference type="RefSeq" id="WP_052205519.1">
    <property type="nucleotide sequence ID" value="NZ_CP012342.1"/>
</dbReference>